<evidence type="ECO:0000313" key="6">
    <source>
        <dbReference type="Proteomes" id="UP001500221"/>
    </source>
</evidence>
<evidence type="ECO:0000256" key="1">
    <source>
        <dbReference type="ARBA" id="ARBA00023015"/>
    </source>
</evidence>
<reference evidence="6" key="1">
    <citation type="journal article" date="2019" name="Int. J. Syst. Evol. Microbiol.">
        <title>The Global Catalogue of Microorganisms (GCM) 10K type strain sequencing project: providing services to taxonomists for standard genome sequencing and annotation.</title>
        <authorList>
            <consortium name="The Broad Institute Genomics Platform"/>
            <consortium name="The Broad Institute Genome Sequencing Center for Infectious Disease"/>
            <person name="Wu L."/>
            <person name="Ma J."/>
        </authorList>
    </citation>
    <scope>NUCLEOTIDE SEQUENCE [LARGE SCALE GENOMIC DNA]</scope>
    <source>
        <strain evidence="6">JCM 18459</strain>
    </source>
</reference>
<comment type="caution">
    <text evidence="5">The sequence shown here is derived from an EMBL/GenBank/DDBJ whole genome shotgun (WGS) entry which is preliminary data.</text>
</comment>
<gene>
    <name evidence="5" type="ORF">GCM10023340_18480</name>
</gene>
<sequence length="264" mass="27843">MARLSASSCTSSPAARRARAASVVSATTLTGNMLLVQSSRMRADLAPTLRLPDDAGSLADGVARAVRDGIASGALDPAHTYSVYRLADDLDVSRSPVREAMLRLAEAGLVEIERNRGFRVVLPRARDVEEIFEVRLALEPPAAGRAARAGCPDAVTCLRTMDDAARAGDEPAFWDADRALHRALLLAAGNGRAAAIVEQLRSTTALLGPPTTATGRSLREIHAEHAPIVTAVGDADPVAAEAAMRAHLEHTGALLVRRLRPAED</sequence>
<dbReference type="PROSITE" id="PS50949">
    <property type="entry name" value="HTH_GNTR"/>
    <property type="match status" value="1"/>
</dbReference>
<dbReference type="SMART" id="SM00895">
    <property type="entry name" value="FCD"/>
    <property type="match status" value="1"/>
</dbReference>
<keyword evidence="3" id="KW-0804">Transcription</keyword>
<dbReference type="InterPro" id="IPR008920">
    <property type="entry name" value="TF_FadR/GntR_C"/>
</dbReference>
<dbReference type="InterPro" id="IPR000524">
    <property type="entry name" value="Tscrpt_reg_HTH_GntR"/>
</dbReference>
<dbReference type="Pfam" id="PF00392">
    <property type="entry name" value="GntR"/>
    <property type="match status" value="1"/>
</dbReference>
<dbReference type="SUPFAM" id="SSF46785">
    <property type="entry name" value="Winged helix' DNA-binding domain"/>
    <property type="match status" value="1"/>
</dbReference>
<dbReference type="Gene3D" id="1.20.120.530">
    <property type="entry name" value="GntR ligand-binding domain-like"/>
    <property type="match status" value="1"/>
</dbReference>
<dbReference type="CDD" id="cd07377">
    <property type="entry name" value="WHTH_GntR"/>
    <property type="match status" value="1"/>
</dbReference>
<dbReference type="Gene3D" id="1.10.10.10">
    <property type="entry name" value="Winged helix-like DNA-binding domain superfamily/Winged helix DNA-binding domain"/>
    <property type="match status" value="1"/>
</dbReference>
<keyword evidence="6" id="KW-1185">Reference proteome</keyword>
<organism evidence="5 6">
    <name type="scientific">Nocardioides marinquilinus</name>
    <dbReference type="NCBI Taxonomy" id="1210400"/>
    <lineage>
        <taxon>Bacteria</taxon>
        <taxon>Bacillati</taxon>
        <taxon>Actinomycetota</taxon>
        <taxon>Actinomycetes</taxon>
        <taxon>Propionibacteriales</taxon>
        <taxon>Nocardioidaceae</taxon>
        <taxon>Nocardioides</taxon>
    </lineage>
</organism>
<dbReference type="InterPro" id="IPR036388">
    <property type="entry name" value="WH-like_DNA-bd_sf"/>
</dbReference>
<dbReference type="InterPro" id="IPR036390">
    <property type="entry name" value="WH_DNA-bd_sf"/>
</dbReference>
<dbReference type="SMART" id="SM00345">
    <property type="entry name" value="HTH_GNTR"/>
    <property type="match status" value="1"/>
</dbReference>
<keyword evidence="2" id="KW-0238">DNA-binding</keyword>
<dbReference type="SUPFAM" id="SSF48008">
    <property type="entry name" value="GntR ligand-binding domain-like"/>
    <property type="match status" value="1"/>
</dbReference>
<keyword evidence="1" id="KW-0805">Transcription regulation</keyword>
<dbReference type="PANTHER" id="PTHR43537">
    <property type="entry name" value="TRANSCRIPTIONAL REGULATOR, GNTR FAMILY"/>
    <property type="match status" value="1"/>
</dbReference>
<protein>
    <submittedName>
        <fullName evidence="5">GntR family transcriptional regulator</fullName>
    </submittedName>
</protein>
<dbReference type="Proteomes" id="UP001500221">
    <property type="component" value="Unassembled WGS sequence"/>
</dbReference>
<evidence type="ECO:0000256" key="2">
    <source>
        <dbReference type="ARBA" id="ARBA00023125"/>
    </source>
</evidence>
<feature type="domain" description="HTH gntR-type" evidence="4">
    <location>
        <begin position="56"/>
        <end position="123"/>
    </location>
</feature>
<name>A0ABP9PI30_9ACTN</name>
<proteinExistence type="predicted"/>
<evidence type="ECO:0000256" key="3">
    <source>
        <dbReference type="ARBA" id="ARBA00023163"/>
    </source>
</evidence>
<evidence type="ECO:0000259" key="4">
    <source>
        <dbReference type="PROSITE" id="PS50949"/>
    </source>
</evidence>
<dbReference type="Pfam" id="PF07729">
    <property type="entry name" value="FCD"/>
    <property type="match status" value="1"/>
</dbReference>
<dbReference type="InterPro" id="IPR011711">
    <property type="entry name" value="GntR_C"/>
</dbReference>
<dbReference type="EMBL" id="BAABKG010000002">
    <property type="protein sequence ID" value="GAA5146892.1"/>
    <property type="molecule type" value="Genomic_DNA"/>
</dbReference>
<accession>A0ABP9PI30</accession>
<evidence type="ECO:0000313" key="5">
    <source>
        <dbReference type="EMBL" id="GAA5146892.1"/>
    </source>
</evidence>
<dbReference type="PANTHER" id="PTHR43537:SF24">
    <property type="entry name" value="GLUCONATE OPERON TRANSCRIPTIONAL REPRESSOR"/>
    <property type="match status" value="1"/>
</dbReference>